<comment type="caution">
    <text evidence="2">The sequence shown here is derived from an EMBL/GenBank/DDBJ whole genome shotgun (WGS) entry which is preliminary data.</text>
</comment>
<keyword evidence="3" id="KW-1185">Reference proteome</keyword>
<dbReference type="Gene3D" id="2.40.160.10">
    <property type="entry name" value="Porin"/>
    <property type="match status" value="1"/>
</dbReference>
<gene>
    <name evidence="2" type="ORF">O3P16_01115</name>
</gene>
<keyword evidence="1" id="KW-0732">Signal</keyword>
<dbReference type="Pfam" id="PF07642">
    <property type="entry name" value="BBP2"/>
    <property type="match status" value="1"/>
</dbReference>
<sequence>MRKAFKLIPILCGISSAALAQDSTKTSPLTVSGSVDAYYRYNFNNTPDGGVYGFNSNTSFANSQNSFQLGMASVKAEYTKGKVDAVIDLGYGTRAEEFSYADGGTLFALKQAYISYNFTDKLKLTAGKWGTHIGYEVLDPQANRNYSMSYMFSYGPFSHTGLKAEYAIDDKHSVMIGIANPTDYTRPEWASTKNIIAQYSYTSDNFNLFANYTSYFGAKGKEVTDGIPSSLNQFGITATATVSDKFSIGYDGTVQSVTSNISAKKESSSWWGSALYFNFDPKPNLGFTLRTEYFNDDKNLKAIGTEFTDGFTPIKNVFQTTLSANIRLSENIVIIPELRYDKAGNAAFVKKDGSAVNNTTTALVAAVFSF</sequence>
<dbReference type="RefSeq" id="WP_407029722.1">
    <property type="nucleotide sequence ID" value="NZ_JAQGEF010000001.1"/>
</dbReference>
<protein>
    <submittedName>
        <fullName evidence="2">Porin</fullName>
    </submittedName>
</protein>
<feature type="signal peptide" evidence="1">
    <location>
        <begin position="1"/>
        <end position="20"/>
    </location>
</feature>
<feature type="chain" id="PRO_5046743873" evidence="1">
    <location>
        <begin position="21"/>
        <end position="370"/>
    </location>
</feature>
<organism evidence="2 3">
    <name type="scientific">Polluticaenibacter yanchengensis</name>
    <dbReference type="NCBI Taxonomy" id="3014562"/>
    <lineage>
        <taxon>Bacteria</taxon>
        <taxon>Pseudomonadati</taxon>
        <taxon>Bacteroidota</taxon>
        <taxon>Chitinophagia</taxon>
        <taxon>Chitinophagales</taxon>
        <taxon>Chitinophagaceae</taxon>
        <taxon>Polluticaenibacter</taxon>
    </lineage>
</organism>
<accession>A0ABT4UEX7</accession>
<dbReference type="InterPro" id="IPR023614">
    <property type="entry name" value="Porin_dom_sf"/>
</dbReference>
<name>A0ABT4UEX7_9BACT</name>
<dbReference type="InterPro" id="IPR011486">
    <property type="entry name" value="BBP2"/>
</dbReference>
<dbReference type="SUPFAM" id="SSF56935">
    <property type="entry name" value="Porins"/>
    <property type="match status" value="1"/>
</dbReference>
<evidence type="ECO:0000313" key="2">
    <source>
        <dbReference type="EMBL" id="MDA3613391.1"/>
    </source>
</evidence>
<dbReference type="Proteomes" id="UP001210231">
    <property type="component" value="Unassembled WGS sequence"/>
</dbReference>
<proteinExistence type="predicted"/>
<evidence type="ECO:0000256" key="1">
    <source>
        <dbReference type="SAM" id="SignalP"/>
    </source>
</evidence>
<reference evidence="2 3" key="1">
    <citation type="submission" date="2022-12" db="EMBL/GenBank/DDBJ databases">
        <title>Chitinophagaceae gen. sp. nov., a new member of the family Chitinophagaceae, isolated from soil in a chemical factory.</title>
        <authorList>
            <person name="Ke Z."/>
        </authorList>
    </citation>
    <scope>NUCLEOTIDE SEQUENCE [LARGE SCALE GENOMIC DNA]</scope>
    <source>
        <strain evidence="2 3">LY-5</strain>
    </source>
</reference>
<dbReference type="EMBL" id="JAQGEF010000001">
    <property type="protein sequence ID" value="MDA3613391.1"/>
    <property type="molecule type" value="Genomic_DNA"/>
</dbReference>
<evidence type="ECO:0000313" key="3">
    <source>
        <dbReference type="Proteomes" id="UP001210231"/>
    </source>
</evidence>